<evidence type="ECO:0000259" key="9">
    <source>
        <dbReference type="Pfam" id="PF16355"/>
    </source>
</evidence>
<dbReference type="Gene3D" id="3.20.20.80">
    <property type="entry name" value="Glycosidases"/>
    <property type="match status" value="1"/>
</dbReference>
<keyword evidence="2" id="KW-0378">Hydrolase</keyword>
<feature type="signal peptide" evidence="4">
    <location>
        <begin position="1"/>
        <end position="21"/>
    </location>
</feature>
<evidence type="ECO:0000259" key="7">
    <source>
        <dbReference type="Pfam" id="PF02837"/>
    </source>
</evidence>
<dbReference type="InterPro" id="IPR006102">
    <property type="entry name" value="Ig-like_GH2"/>
</dbReference>
<comment type="similarity">
    <text evidence="1">Belongs to the glycosyl hydrolase 2 family.</text>
</comment>
<evidence type="ECO:0000256" key="3">
    <source>
        <dbReference type="ARBA" id="ARBA00023295"/>
    </source>
</evidence>
<dbReference type="InterPro" id="IPR051913">
    <property type="entry name" value="GH2_Domain-Containing"/>
</dbReference>
<dbReference type="Gene3D" id="2.60.120.430">
    <property type="entry name" value="Galactose-binding lectin"/>
    <property type="match status" value="1"/>
</dbReference>
<dbReference type="InterPro" id="IPR017853">
    <property type="entry name" value="GH"/>
</dbReference>
<proteinExistence type="inferred from homology"/>
<dbReference type="InterPro" id="IPR008979">
    <property type="entry name" value="Galactose-bd-like_sf"/>
</dbReference>
<keyword evidence="3" id="KW-0326">Glycosidase</keyword>
<protein>
    <submittedName>
        <fullName evidence="10">Malectin domain-containing carbohydrate-binding protein</fullName>
    </submittedName>
</protein>
<feature type="domain" description="Glycosyl hydrolases family 2 sugar binding" evidence="7">
    <location>
        <begin position="47"/>
        <end position="203"/>
    </location>
</feature>
<evidence type="ECO:0000259" key="8">
    <source>
        <dbReference type="Pfam" id="PF11721"/>
    </source>
</evidence>
<dbReference type="Pfam" id="PF00703">
    <property type="entry name" value="Glyco_hydro_2"/>
    <property type="match status" value="1"/>
</dbReference>
<reference evidence="10" key="1">
    <citation type="submission" date="2022-03" db="EMBL/GenBank/DDBJ databases">
        <title>Identification of a novel bacterium isolated from mangrove sediments.</title>
        <authorList>
            <person name="Pan X."/>
        </authorList>
    </citation>
    <scope>NUCLEOTIDE SEQUENCE</scope>
    <source>
        <strain evidence="10">B2580</strain>
    </source>
</reference>
<dbReference type="Pfam" id="PF02836">
    <property type="entry name" value="Glyco_hydro_2_C"/>
    <property type="match status" value="1"/>
</dbReference>
<feature type="domain" description="Malectin" evidence="8">
    <location>
        <begin position="740"/>
        <end position="879"/>
    </location>
</feature>
<evidence type="ECO:0000256" key="1">
    <source>
        <dbReference type="ARBA" id="ARBA00007401"/>
    </source>
</evidence>
<keyword evidence="11" id="KW-1185">Reference proteome</keyword>
<gene>
    <name evidence="10" type="ORF">MTR64_16990</name>
</gene>
<evidence type="ECO:0000256" key="4">
    <source>
        <dbReference type="SAM" id="SignalP"/>
    </source>
</evidence>
<evidence type="ECO:0000313" key="10">
    <source>
        <dbReference type="EMBL" id="MCJ2180271.1"/>
    </source>
</evidence>
<dbReference type="InterPro" id="IPR006103">
    <property type="entry name" value="Glyco_hydro_2_cat"/>
</dbReference>
<dbReference type="SUPFAM" id="SSF49303">
    <property type="entry name" value="beta-Galactosidase/glucuronidase domain"/>
    <property type="match status" value="1"/>
</dbReference>
<dbReference type="PRINTS" id="PR00132">
    <property type="entry name" value="GLHYDRLASE2"/>
</dbReference>
<dbReference type="InterPro" id="IPR036156">
    <property type="entry name" value="Beta-gal/glucu_dom_sf"/>
</dbReference>
<dbReference type="SUPFAM" id="SSF49785">
    <property type="entry name" value="Galactose-binding domain-like"/>
    <property type="match status" value="2"/>
</dbReference>
<dbReference type="EMBL" id="JALHLE010000030">
    <property type="protein sequence ID" value="MCJ2180271.1"/>
    <property type="molecule type" value="Genomic_DNA"/>
</dbReference>
<dbReference type="Pfam" id="PF16355">
    <property type="entry name" value="DUF4982"/>
    <property type="match status" value="1"/>
</dbReference>
<feature type="domain" description="DUF4982" evidence="9">
    <location>
        <begin position="666"/>
        <end position="722"/>
    </location>
</feature>
<organism evidence="10 11">
    <name type="scientific">Novosphingobium album</name>
    <name type="common">ex Hu et al. 2023</name>
    <dbReference type="NCBI Taxonomy" id="2930093"/>
    <lineage>
        <taxon>Bacteria</taxon>
        <taxon>Pseudomonadati</taxon>
        <taxon>Pseudomonadota</taxon>
        <taxon>Alphaproteobacteria</taxon>
        <taxon>Sphingomonadales</taxon>
        <taxon>Sphingomonadaceae</taxon>
        <taxon>Novosphingobium</taxon>
    </lineage>
</organism>
<dbReference type="InterPro" id="IPR021720">
    <property type="entry name" value="Malectin_dom"/>
</dbReference>
<evidence type="ECO:0000259" key="5">
    <source>
        <dbReference type="Pfam" id="PF00703"/>
    </source>
</evidence>
<evidence type="ECO:0000256" key="2">
    <source>
        <dbReference type="ARBA" id="ARBA00022801"/>
    </source>
</evidence>
<dbReference type="Pfam" id="PF02837">
    <property type="entry name" value="Glyco_hydro_2_N"/>
    <property type="match status" value="1"/>
</dbReference>
<dbReference type="InterPro" id="IPR032311">
    <property type="entry name" value="DUF4982"/>
</dbReference>
<dbReference type="SUPFAM" id="SSF51445">
    <property type="entry name" value="(Trans)glycosidases"/>
    <property type="match status" value="1"/>
</dbReference>
<feature type="domain" description="Glycoside hydrolase family 2 catalytic" evidence="6">
    <location>
        <begin position="328"/>
        <end position="643"/>
    </location>
</feature>
<dbReference type="InterPro" id="IPR006101">
    <property type="entry name" value="Glyco_hydro_2"/>
</dbReference>
<dbReference type="Pfam" id="PF11721">
    <property type="entry name" value="Malectin"/>
    <property type="match status" value="1"/>
</dbReference>
<feature type="chain" id="PRO_5046309570" evidence="4">
    <location>
        <begin position="22"/>
        <end position="891"/>
    </location>
</feature>
<dbReference type="Gene3D" id="2.60.40.10">
    <property type="entry name" value="Immunoglobulins"/>
    <property type="match status" value="2"/>
</dbReference>
<evidence type="ECO:0000313" key="11">
    <source>
        <dbReference type="Proteomes" id="UP001162880"/>
    </source>
</evidence>
<dbReference type="Proteomes" id="UP001162880">
    <property type="component" value="Unassembled WGS sequence"/>
</dbReference>
<dbReference type="InterPro" id="IPR006104">
    <property type="entry name" value="Glyco_hydro_2_N"/>
</dbReference>
<name>A0ABT0B5X4_9SPHN</name>
<dbReference type="RefSeq" id="WP_243995703.1">
    <property type="nucleotide sequence ID" value="NZ_JALHLE010000030.1"/>
</dbReference>
<dbReference type="InterPro" id="IPR013783">
    <property type="entry name" value="Ig-like_fold"/>
</dbReference>
<dbReference type="Gene3D" id="2.60.120.260">
    <property type="entry name" value="Galactose-binding domain-like"/>
    <property type="match status" value="1"/>
</dbReference>
<accession>A0ABT0B5X4</accession>
<evidence type="ECO:0000259" key="6">
    <source>
        <dbReference type="Pfam" id="PF02836"/>
    </source>
</evidence>
<dbReference type="PANTHER" id="PTHR42732:SF1">
    <property type="entry name" value="BETA-MANNOSIDASE"/>
    <property type="match status" value="1"/>
</dbReference>
<sequence>MQVRFTRLAATLALGSLAAVAGPSQAETVKLSQKSGTEREVTELSQGWKFHFGPETPAVTAPDFQDDGWQTVSVPHTWNRIGTYAPARTPDTGNAQGTGWYRLTVAAPAAAPDMRQYLDFAAVGAVADVWVNGKHVGTHKGAFSRFRLDVTDAWKAGADNLIVVRADNSKPEPGNATSSVIPLGGDFFVHGGIYRNVSLLQLPSASIDPLDYGGPGTYARAAQVTESQAVIDVRTRLRNAGTGRNLTLTTQITDAKGSIVATAAQPVSLEKGTADVAQRLTIKSPHRWNGRADPYMYAVSATLSDGATVLDKVTQPLGIRTFRFDPDAGFFLNGQHVKLKGVSRHQDWLGSGWALTPEQHRKDMELIEELGANTIRQAHYQHADAWSDLADEAGMVVWAEIPYVSGPSLTGGEGTPQLWANAEQQLRELIRQDFNHPAVMMWSIGNEVDSSAMLGVSKEPTKPLALLKRLQEVAKEEDPSRPTTMADCCEDLGMMAKTAGEQVVGTADLVGYNRYYGWYYPKPLEARAELGAQLDKFHVKHPQLPISVSEYGAGGAVSQHSDDVTSGFVNFIGRPHPEEYEAWVHEQTWPAIAARDFVFASWVWNMFDFASDLRGEGDSIDLNDKGLVTADRKVRKDAFWFYKVAWSDTPAIHFAGKHYVARAYPVMTVKAYANAPAARLVINGRTIGEAPCPDNVCEWKQVPLAPGPNKAVVTATANGETVSDEMTWTGPDPMKQGIRIDAGNLAGSVLGKRQFGSDTFVTGGKPMVLNLGGFGKMTSGPPRTVEAAELRLFDYWRQGTDFSYGIPVPDGDWTVTLHLFEPSAVPPETQAVTVKANGTNVLDALNVAKAAGGSRKELVRSFPVQVSGGLLSLDFNAVGGNVSLAAIEVAR</sequence>
<feature type="domain" description="Glycoside hydrolase family 2 immunoglobulin-like beta-sandwich" evidence="5">
    <location>
        <begin position="227"/>
        <end position="320"/>
    </location>
</feature>
<comment type="caution">
    <text evidence="10">The sequence shown here is derived from an EMBL/GenBank/DDBJ whole genome shotgun (WGS) entry which is preliminary data.</text>
</comment>
<dbReference type="PANTHER" id="PTHR42732">
    <property type="entry name" value="BETA-GALACTOSIDASE"/>
    <property type="match status" value="1"/>
</dbReference>
<keyword evidence="4" id="KW-0732">Signal</keyword>